<accession>A0A7G2IIP2</accession>
<dbReference type="AlphaFoldDB" id="A0A7G2IIP2"/>
<keyword evidence="1" id="KW-0732">Signal</keyword>
<dbReference type="Proteomes" id="UP000019194">
    <property type="component" value="Unassembled WGS sequence"/>
</dbReference>
<dbReference type="EC" id="3.5.1.28" evidence="2"/>
<feature type="chain" id="PRO_5028969143" evidence="1">
    <location>
        <begin position="19"/>
        <end position="102"/>
    </location>
</feature>
<reference evidence="2 3" key="1">
    <citation type="submission" date="2013-10" db="EMBL/GenBank/DDBJ databases">
        <title>Antibiotic resistance diversity of beta-lactamase producers in the General Hospital Vienna.</title>
        <authorList>
            <person name="Barisic I."/>
            <person name="Mitteregger D."/>
            <person name="Hirschl A.M."/>
            <person name="Noehammer C."/>
            <person name="Wiesinger-Mayr H."/>
        </authorList>
    </citation>
    <scope>NUCLEOTIDE SEQUENCE [LARGE SCALE GENOMIC DNA]</scope>
    <source>
        <strain evidence="2 3">ISC11</strain>
    </source>
</reference>
<organism evidence="2 3">
    <name type="scientific">Citrobacter freundii</name>
    <dbReference type="NCBI Taxonomy" id="546"/>
    <lineage>
        <taxon>Bacteria</taxon>
        <taxon>Pseudomonadati</taxon>
        <taxon>Pseudomonadota</taxon>
        <taxon>Gammaproteobacteria</taxon>
        <taxon>Enterobacterales</taxon>
        <taxon>Enterobacteriaceae</taxon>
        <taxon>Citrobacter</taxon>
        <taxon>Citrobacter freundii complex</taxon>
    </lineage>
</organism>
<dbReference type="Gene3D" id="6.20.370.150">
    <property type="match status" value="1"/>
</dbReference>
<name>A0A7G2IIP2_CITFR</name>
<dbReference type="EMBL" id="CBWP010000021">
    <property type="protein sequence ID" value="CDL37025.1"/>
    <property type="molecule type" value="Genomic_DNA"/>
</dbReference>
<keyword evidence="2" id="KW-0378">Hydrolase</keyword>
<proteinExistence type="predicted"/>
<comment type="caution">
    <text evidence="2">The sequence shown here is derived from an EMBL/GenBank/DDBJ whole genome shotgun (WGS) entry which is preliminary data.</text>
</comment>
<dbReference type="PROSITE" id="PS51257">
    <property type="entry name" value="PROKAR_LIPOPROTEIN"/>
    <property type="match status" value="1"/>
</dbReference>
<feature type="signal peptide" evidence="1">
    <location>
        <begin position="1"/>
        <end position="18"/>
    </location>
</feature>
<dbReference type="GO" id="GO:0008745">
    <property type="term" value="F:N-acetylmuramoyl-L-alanine amidase activity"/>
    <property type="evidence" value="ECO:0007669"/>
    <property type="project" value="UniProtKB-EC"/>
</dbReference>
<evidence type="ECO:0000313" key="2">
    <source>
        <dbReference type="EMBL" id="CDL37025.1"/>
    </source>
</evidence>
<evidence type="ECO:0000313" key="3">
    <source>
        <dbReference type="Proteomes" id="UP000019194"/>
    </source>
</evidence>
<protein>
    <submittedName>
        <fullName evidence="2">N-acetylmuramoyl-L-alanine amidase</fullName>
        <ecNumber evidence="2">3.5.1.28</ecNumber>
    </submittedName>
</protein>
<sequence>MKRLLCLLAFTLLLVGCAGEKGIVDKDGYQLDTRRQAQAAYPRIKVLVIHYTADDFDSSLATLTDKKRQLALFDPGCAAALPRQTAYLATGAGKRSGLACGD</sequence>
<evidence type="ECO:0000256" key="1">
    <source>
        <dbReference type="SAM" id="SignalP"/>
    </source>
</evidence>